<dbReference type="Proteomes" id="UP000548771">
    <property type="component" value="Unassembled WGS sequence"/>
</dbReference>
<name>A0AAW9ZUR9_9XANT</name>
<keyword evidence="2" id="KW-1003">Cell membrane</keyword>
<dbReference type="GO" id="GO:0005886">
    <property type="term" value="C:plasma membrane"/>
    <property type="evidence" value="ECO:0007669"/>
    <property type="project" value="UniProtKB-SubCell"/>
</dbReference>
<dbReference type="InterPro" id="IPR033479">
    <property type="entry name" value="dCache_1"/>
</dbReference>
<evidence type="ECO:0000256" key="5">
    <source>
        <dbReference type="ARBA" id="ARBA00022989"/>
    </source>
</evidence>
<organism evidence="15 16">
    <name type="scientific">Xanthomonas hortorum pv. pelargonii</name>
    <dbReference type="NCBI Taxonomy" id="453602"/>
    <lineage>
        <taxon>Bacteria</taxon>
        <taxon>Pseudomonadati</taxon>
        <taxon>Pseudomonadota</taxon>
        <taxon>Gammaproteobacteria</taxon>
        <taxon>Lysobacterales</taxon>
        <taxon>Lysobacteraceae</taxon>
        <taxon>Xanthomonas</taxon>
    </lineage>
</organism>
<dbReference type="FunFam" id="1.10.287.950:FF:000002">
    <property type="entry name" value="Methyl-accepting chemotaxis protein"/>
    <property type="match status" value="1"/>
</dbReference>
<dbReference type="GO" id="GO:0004888">
    <property type="term" value="F:transmembrane signaling receptor activity"/>
    <property type="evidence" value="ECO:0007669"/>
    <property type="project" value="InterPro"/>
</dbReference>
<evidence type="ECO:0000256" key="8">
    <source>
        <dbReference type="ARBA" id="ARBA00029447"/>
    </source>
</evidence>
<dbReference type="PANTHER" id="PTHR43531">
    <property type="entry name" value="PROTEIN ICFG"/>
    <property type="match status" value="1"/>
</dbReference>
<comment type="caution">
    <text evidence="15">The sequence shown here is derived from an EMBL/GenBank/DDBJ whole genome shotgun (WGS) entry which is preliminary data.</text>
</comment>
<sequence length="915" mass="97009">MLGTAVAALLCFGLTAAISYWQSSRALNASAQATMQNAAHFQAEQIGGELGQAFTTGKALATTLLVQRANGTINRETAAAVVHDQLQDHPEWVGMGTLWEAQAFDGKDSAYVSAKGHDASGRFMTYWGRDGQTLVREPLADYETPGLGDWNIKPRELGRQIVAEPYDYQIGGKTVLMTTLSTPIMQDGTYLGVVSVDIALAALQQRLSALHPMDGGYVELLSPGGIVLASRDTARIGKPANDARHRAMLDAIKAGKDAIDFTPDSNGAVSAYVPLQIGQAQERFALGVVVPYATIMQQAHRLLWSILAVGLGSALVLSLALLALLRRQVVRPLDAAAKVADAIASGKLDNQIAVQRQDEVGRLMGAMRRMQSDLRQRIERDAQIANENLRIRTALEHSEMEVLLADEQHNAVFITEALHTSLKCGEAAFHAKGQQGFSADAVVGKPLDYVFGADADGKARSQRLQHLQSTTLERYTFGPVTLDLTMTPLYAADGHRSGSMLLWRNVSAEVSTQQEVAAVVQSALMGDFGQRLALDDKHGFYLEFGRQLNGLLDTTSQGLERISSLLSALAEGDLSVRMDGDFQGVFARMRDDANATVAQLTEIVSGIQTSATQINAAASEIAAGNNDLSQRTEQQAANLEETAASMEELTSTVKQNAESARQANQLAIGAADVASHGGAVVAQVVTTMSGIQVSSKKIAEIISVIDGIAFQTNILALNAAVEAARAGEQGRGFAVVASEVRTLAQRSAGAAKEIKHLIDDSVSKVAQGASLVHQAGTTMSEIVASVQRVTDIMGEISAASQEQSSGIEQVNLTVTQMDEATQQNAALVEEATAAARAMEEQAGQLTDAVAVFKLTPAARPKPVASTAKSNVKPAFSAAPSPKRAPVAGKHVAAPQPHSAGRTSSNAGNDSQWHEF</sequence>
<accession>A0AAW9ZUR9</accession>
<feature type="compositionally biased region" description="Polar residues" evidence="11">
    <location>
        <begin position="900"/>
        <end position="915"/>
    </location>
</feature>
<dbReference type="CDD" id="cd18774">
    <property type="entry name" value="PDC2_HK_sensor"/>
    <property type="match status" value="1"/>
</dbReference>
<dbReference type="Pfam" id="PF00672">
    <property type="entry name" value="HAMP"/>
    <property type="match status" value="1"/>
</dbReference>
<feature type="domain" description="Methyl-accepting transducer" evidence="13">
    <location>
        <begin position="610"/>
        <end position="839"/>
    </location>
</feature>
<feature type="transmembrane region" description="Helical" evidence="12">
    <location>
        <begin position="302"/>
        <end position="325"/>
    </location>
</feature>
<dbReference type="InterPro" id="IPR003660">
    <property type="entry name" value="HAMP_dom"/>
</dbReference>
<evidence type="ECO:0000256" key="10">
    <source>
        <dbReference type="SAM" id="Coils"/>
    </source>
</evidence>
<dbReference type="SMART" id="SM00283">
    <property type="entry name" value="MA"/>
    <property type="match status" value="1"/>
</dbReference>
<evidence type="ECO:0000256" key="7">
    <source>
        <dbReference type="ARBA" id="ARBA00023224"/>
    </source>
</evidence>
<keyword evidence="4 12" id="KW-0812">Transmembrane</keyword>
<protein>
    <submittedName>
        <fullName evidence="15">Methyl-accepting chemotaxis protein</fullName>
    </submittedName>
</protein>
<comment type="subcellular location">
    <subcellularLocation>
        <location evidence="1">Cell membrane</location>
        <topology evidence="1">Multi-pass membrane protein</topology>
    </subcellularLocation>
</comment>
<dbReference type="EMBL" id="SMDX01000017">
    <property type="protein sequence ID" value="NMI22854.1"/>
    <property type="molecule type" value="Genomic_DNA"/>
</dbReference>
<dbReference type="SUPFAM" id="SSF58104">
    <property type="entry name" value="Methyl-accepting chemotaxis protein (MCP) signaling domain"/>
    <property type="match status" value="1"/>
</dbReference>
<evidence type="ECO:0000313" key="15">
    <source>
        <dbReference type="EMBL" id="NMI22854.1"/>
    </source>
</evidence>
<dbReference type="CDD" id="cd11386">
    <property type="entry name" value="MCP_signal"/>
    <property type="match status" value="1"/>
</dbReference>
<dbReference type="PROSITE" id="PS50885">
    <property type="entry name" value="HAMP"/>
    <property type="match status" value="2"/>
</dbReference>
<gene>
    <name evidence="15" type="ORF">E1J24_13610</name>
</gene>
<dbReference type="GO" id="GO:0006935">
    <property type="term" value="P:chemotaxis"/>
    <property type="evidence" value="ECO:0007669"/>
    <property type="project" value="InterPro"/>
</dbReference>
<feature type="region of interest" description="Disordered" evidence="11">
    <location>
        <begin position="860"/>
        <end position="915"/>
    </location>
</feature>
<evidence type="ECO:0000313" key="16">
    <source>
        <dbReference type="Proteomes" id="UP000548771"/>
    </source>
</evidence>
<keyword evidence="6 12" id="KW-0472">Membrane</keyword>
<dbReference type="Gene3D" id="1.10.287.950">
    <property type="entry name" value="Methyl-accepting chemotaxis protein"/>
    <property type="match status" value="1"/>
</dbReference>
<evidence type="ECO:0000256" key="9">
    <source>
        <dbReference type="PROSITE-ProRule" id="PRU00284"/>
    </source>
</evidence>
<dbReference type="CDD" id="cd12913">
    <property type="entry name" value="PDC1_MCP_like"/>
    <property type="match status" value="1"/>
</dbReference>
<evidence type="ECO:0000256" key="1">
    <source>
        <dbReference type="ARBA" id="ARBA00004651"/>
    </source>
</evidence>
<feature type="coiled-coil region" evidence="10">
    <location>
        <begin position="817"/>
        <end position="848"/>
    </location>
</feature>
<dbReference type="Gene3D" id="1.20.120.1530">
    <property type="match status" value="1"/>
</dbReference>
<keyword evidence="10" id="KW-0175">Coiled coil</keyword>
<dbReference type="Pfam" id="PF02743">
    <property type="entry name" value="dCache_1"/>
    <property type="match status" value="1"/>
</dbReference>
<dbReference type="PANTHER" id="PTHR43531:SF14">
    <property type="entry name" value="METHYL-ACCEPTING CHEMOTAXIS PROTEIN I-RELATED"/>
    <property type="match status" value="1"/>
</dbReference>
<feature type="domain" description="HAMP" evidence="14">
    <location>
        <begin position="327"/>
        <end position="379"/>
    </location>
</feature>
<dbReference type="SMART" id="SM00304">
    <property type="entry name" value="HAMP"/>
    <property type="match status" value="2"/>
</dbReference>
<comment type="similarity">
    <text evidence="8">Belongs to the methyl-accepting chemotaxis (MCP) protein family.</text>
</comment>
<dbReference type="AlphaFoldDB" id="A0AAW9ZUR9"/>
<evidence type="ECO:0000256" key="2">
    <source>
        <dbReference type="ARBA" id="ARBA00022475"/>
    </source>
</evidence>
<feature type="domain" description="HAMP" evidence="14">
    <location>
        <begin position="553"/>
        <end position="605"/>
    </location>
</feature>
<keyword evidence="5 12" id="KW-1133">Transmembrane helix</keyword>
<proteinExistence type="inferred from homology"/>
<keyword evidence="3" id="KW-0488">Methylation</keyword>
<dbReference type="InterPro" id="IPR004089">
    <property type="entry name" value="MCPsignal_dom"/>
</dbReference>
<evidence type="ECO:0000259" key="14">
    <source>
        <dbReference type="PROSITE" id="PS50885"/>
    </source>
</evidence>
<evidence type="ECO:0000256" key="4">
    <source>
        <dbReference type="ARBA" id="ARBA00022692"/>
    </source>
</evidence>
<evidence type="ECO:0000256" key="11">
    <source>
        <dbReference type="SAM" id="MobiDB-lite"/>
    </source>
</evidence>
<dbReference type="InterPro" id="IPR004090">
    <property type="entry name" value="Chemotax_Me-accpt_rcpt"/>
</dbReference>
<dbReference type="Pfam" id="PF00015">
    <property type="entry name" value="MCPsignal"/>
    <property type="match status" value="1"/>
</dbReference>
<evidence type="ECO:0000259" key="13">
    <source>
        <dbReference type="PROSITE" id="PS50111"/>
    </source>
</evidence>
<dbReference type="PROSITE" id="PS50111">
    <property type="entry name" value="CHEMOTAXIS_TRANSDUC_2"/>
    <property type="match status" value="1"/>
</dbReference>
<dbReference type="Pfam" id="PF18947">
    <property type="entry name" value="HAMP_2"/>
    <property type="match status" value="1"/>
</dbReference>
<evidence type="ECO:0000256" key="12">
    <source>
        <dbReference type="SAM" id="Phobius"/>
    </source>
</evidence>
<dbReference type="PRINTS" id="PR00260">
    <property type="entry name" value="CHEMTRNSDUCR"/>
</dbReference>
<evidence type="ECO:0000256" key="3">
    <source>
        <dbReference type="ARBA" id="ARBA00022481"/>
    </source>
</evidence>
<keyword evidence="7 9" id="KW-0807">Transducer</keyword>
<reference evidence="16" key="1">
    <citation type="journal article" date="2020" name="Syst. Appl. Microbiol.">
        <title>Clarifying the taxonomy of the causal agent of bacterial leaf spot of lettuce through a polyphasic approach reveals that Xanthomonas cynarae Trebaol et al. 2000 emend. Timilsina et al. 2019 is a later heterotypic synonym of Xanthomonas hortorum Vauterin et al. 1995.</title>
        <authorList>
            <person name="Moriniere L."/>
            <person name="Burlet A."/>
            <person name="Rosenthal E.R."/>
            <person name="Nesme X."/>
            <person name="Portier P."/>
            <person name="Bull C.T."/>
            <person name="Lavire C."/>
            <person name="Fischer-Le Saux M."/>
            <person name="Bertolla F."/>
        </authorList>
    </citation>
    <scope>NUCLEOTIDE SEQUENCE [LARGE SCALE GENOMIC DNA]</scope>
    <source>
        <strain evidence="16">CFBP2533</strain>
    </source>
</reference>
<dbReference type="SUPFAM" id="SSF158472">
    <property type="entry name" value="HAMP domain-like"/>
    <property type="match status" value="1"/>
</dbReference>
<dbReference type="Gene3D" id="6.10.340.10">
    <property type="match status" value="1"/>
</dbReference>
<evidence type="ECO:0000256" key="6">
    <source>
        <dbReference type="ARBA" id="ARBA00023136"/>
    </source>
</evidence>
<dbReference type="Gene3D" id="3.30.450.20">
    <property type="entry name" value="PAS domain"/>
    <property type="match status" value="3"/>
</dbReference>
<dbReference type="InterPro" id="IPR051310">
    <property type="entry name" value="MCP_chemotaxis"/>
</dbReference>
<dbReference type="GO" id="GO:0007165">
    <property type="term" value="P:signal transduction"/>
    <property type="evidence" value="ECO:0007669"/>
    <property type="project" value="UniProtKB-KW"/>
</dbReference>